<dbReference type="Pfam" id="PF13561">
    <property type="entry name" value="adh_short_C2"/>
    <property type="match status" value="1"/>
</dbReference>
<dbReference type="PRINTS" id="PR00081">
    <property type="entry name" value="GDHRDH"/>
</dbReference>
<gene>
    <name evidence="2" type="ORF">NDK47_04630</name>
</gene>
<dbReference type="Proteomes" id="UP001056500">
    <property type="component" value="Chromosome"/>
</dbReference>
<dbReference type="PANTHER" id="PTHR42760">
    <property type="entry name" value="SHORT-CHAIN DEHYDROGENASES/REDUCTASES FAMILY MEMBER"/>
    <property type="match status" value="1"/>
</dbReference>
<dbReference type="InterPro" id="IPR002347">
    <property type="entry name" value="SDR_fam"/>
</dbReference>
<organism evidence="2 3">
    <name type="scientific">Brevibacillus ruminantium</name>
    <dbReference type="NCBI Taxonomy" id="2950604"/>
    <lineage>
        <taxon>Bacteria</taxon>
        <taxon>Bacillati</taxon>
        <taxon>Bacillota</taxon>
        <taxon>Bacilli</taxon>
        <taxon>Bacillales</taxon>
        <taxon>Paenibacillaceae</taxon>
        <taxon>Brevibacillus</taxon>
    </lineage>
</organism>
<dbReference type="InterPro" id="IPR020904">
    <property type="entry name" value="Sc_DH/Rdtase_CS"/>
</dbReference>
<reference evidence="2" key="1">
    <citation type="submission" date="2022-06" db="EMBL/GenBank/DDBJ databases">
        <title>Genome sequencing of Brevibacillus sp. BB3-R1.</title>
        <authorList>
            <person name="Heo J."/>
            <person name="Lee D."/>
            <person name="Won M."/>
            <person name="Han B.-H."/>
            <person name="Hong S.-B."/>
            <person name="Kwon S.-W."/>
        </authorList>
    </citation>
    <scope>NUCLEOTIDE SEQUENCE</scope>
    <source>
        <strain evidence="2">BB3-R1</strain>
    </source>
</reference>
<accession>A0ABY4WHG3</accession>
<dbReference type="NCBIfam" id="NF009466">
    <property type="entry name" value="PRK12826.1-2"/>
    <property type="match status" value="1"/>
</dbReference>
<protein>
    <submittedName>
        <fullName evidence="2">3-oxoacyl-ACP reductase FabG</fullName>
    </submittedName>
</protein>
<dbReference type="SUPFAM" id="SSF51735">
    <property type="entry name" value="NAD(P)-binding Rossmann-fold domains"/>
    <property type="match status" value="1"/>
</dbReference>
<keyword evidence="3" id="KW-1185">Reference proteome</keyword>
<dbReference type="InterPro" id="IPR036291">
    <property type="entry name" value="NAD(P)-bd_dom_sf"/>
</dbReference>
<dbReference type="NCBIfam" id="NF005559">
    <property type="entry name" value="PRK07231.1"/>
    <property type="match status" value="1"/>
</dbReference>
<dbReference type="Gene3D" id="3.40.50.720">
    <property type="entry name" value="NAD(P)-binding Rossmann-like Domain"/>
    <property type="match status" value="1"/>
</dbReference>
<evidence type="ECO:0000313" key="3">
    <source>
        <dbReference type="Proteomes" id="UP001056500"/>
    </source>
</evidence>
<evidence type="ECO:0000313" key="2">
    <source>
        <dbReference type="EMBL" id="USG66591.1"/>
    </source>
</evidence>
<name>A0ABY4WHG3_9BACL</name>
<proteinExistence type="inferred from homology"/>
<evidence type="ECO:0000256" key="1">
    <source>
        <dbReference type="ARBA" id="ARBA00006484"/>
    </source>
</evidence>
<comment type="similarity">
    <text evidence="1">Belongs to the short-chain dehydrogenases/reductases (SDR) family.</text>
</comment>
<dbReference type="PROSITE" id="PS00061">
    <property type="entry name" value="ADH_SHORT"/>
    <property type="match status" value="1"/>
</dbReference>
<sequence length="253" mass="27149">MRKLAGKQNVVLVTGASKSLGKAIASHFSEAGDRVVLGYRSSLKEAEQAAQEIQEKTGNEAVSFVKLDVMDRQQVQDAVQEIIKSFGNIDVLVNNAGVSYGGALIPSNPLDKWEEIVQTNIIGTINCIHAVSLHMLLEQKGSIVNIASVAGLIGMDRLSAYSASKAGVVGLTRSLGKEYAPYNVRVNAVAPGYTEDTGMVDRIPEDQMNQFRKRIAMGRLGQAREIAEAVSFLASDKASYITGQTLVVDGGYM</sequence>
<dbReference type="PRINTS" id="PR00080">
    <property type="entry name" value="SDRFAMILY"/>
</dbReference>
<dbReference type="EMBL" id="CP098755">
    <property type="protein sequence ID" value="USG66591.1"/>
    <property type="molecule type" value="Genomic_DNA"/>
</dbReference>
<dbReference type="RefSeq" id="WP_251873699.1">
    <property type="nucleotide sequence ID" value="NZ_CP098755.1"/>
</dbReference>